<dbReference type="EMBL" id="FZPH01000036">
    <property type="protein sequence ID" value="SNT66289.1"/>
    <property type="molecule type" value="Genomic_DNA"/>
</dbReference>
<name>A0A239PIX2_9ACTN</name>
<protein>
    <submittedName>
        <fullName evidence="2">Uncharacterized protein</fullName>
    </submittedName>
</protein>
<reference evidence="2 3" key="1">
    <citation type="submission" date="2017-06" db="EMBL/GenBank/DDBJ databases">
        <authorList>
            <person name="Kim H.J."/>
            <person name="Triplett B.A."/>
        </authorList>
    </citation>
    <scope>NUCLEOTIDE SEQUENCE [LARGE SCALE GENOMIC DNA]</scope>
    <source>
        <strain evidence="2 3">CGMCC 4.5593</strain>
    </source>
</reference>
<feature type="transmembrane region" description="Helical" evidence="1">
    <location>
        <begin position="33"/>
        <end position="49"/>
    </location>
</feature>
<dbReference type="RefSeq" id="WP_144023017.1">
    <property type="nucleotide sequence ID" value="NZ_FZPH01000036.1"/>
</dbReference>
<keyword evidence="3" id="KW-1185">Reference proteome</keyword>
<evidence type="ECO:0000256" key="1">
    <source>
        <dbReference type="SAM" id="Phobius"/>
    </source>
</evidence>
<evidence type="ECO:0000313" key="3">
    <source>
        <dbReference type="Proteomes" id="UP000198362"/>
    </source>
</evidence>
<organism evidence="2 3">
    <name type="scientific">Asanoa hainanensis</name>
    <dbReference type="NCBI Taxonomy" id="560556"/>
    <lineage>
        <taxon>Bacteria</taxon>
        <taxon>Bacillati</taxon>
        <taxon>Actinomycetota</taxon>
        <taxon>Actinomycetes</taxon>
        <taxon>Micromonosporales</taxon>
        <taxon>Micromonosporaceae</taxon>
        <taxon>Asanoa</taxon>
    </lineage>
</organism>
<keyword evidence="1" id="KW-0812">Transmembrane</keyword>
<keyword evidence="1" id="KW-0472">Membrane</keyword>
<evidence type="ECO:0000313" key="2">
    <source>
        <dbReference type="EMBL" id="SNT66289.1"/>
    </source>
</evidence>
<sequence>MLRRPPALSASALSFTGVPLVDALTDLPTWTVVLLFVLATGLSVLRIVFPQQSKDRLAWWQGWWSRPSRLRRTPRKR</sequence>
<dbReference type="AlphaFoldDB" id="A0A239PIX2"/>
<dbReference type="Proteomes" id="UP000198362">
    <property type="component" value="Unassembled WGS sequence"/>
</dbReference>
<proteinExistence type="predicted"/>
<dbReference type="OrthoDB" id="4261366at2"/>
<gene>
    <name evidence="2" type="ORF">SAMN05421812_13636</name>
</gene>
<accession>A0A239PIX2</accession>
<keyword evidence="1" id="KW-1133">Transmembrane helix</keyword>